<evidence type="ECO:0000256" key="1">
    <source>
        <dbReference type="ARBA" id="ARBA00022801"/>
    </source>
</evidence>
<dbReference type="eggNOG" id="COG1680">
    <property type="taxonomic scope" value="Bacteria"/>
</dbReference>
<keyword evidence="1" id="KW-0378">Hydrolase</keyword>
<dbReference type="OrthoDB" id="9805821at2"/>
<reference evidence="3 4" key="1">
    <citation type="submission" date="2011-08" db="EMBL/GenBank/DDBJ databases">
        <title>The Genome Sequence of Alistipes indistinctus YIT 12060.</title>
        <authorList>
            <consortium name="The Broad Institute Genome Sequencing Platform"/>
            <person name="Earl A."/>
            <person name="Ward D."/>
            <person name="Feldgarden M."/>
            <person name="Gevers D."/>
            <person name="Morotomi M."/>
            <person name="Young S.K."/>
            <person name="Zeng Q."/>
            <person name="Gargeya S."/>
            <person name="Fitzgerald M."/>
            <person name="Haas B."/>
            <person name="Abouelleil A."/>
            <person name="Alvarado L."/>
            <person name="Arachchi H.M."/>
            <person name="Berlin A."/>
            <person name="Brown A."/>
            <person name="Chapman S.B."/>
            <person name="Chen Z."/>
            <person name="Dunbar C."/>
            <person name="Freedman E."/>
            <person name="Gearin G."/>
            <person name="Gellesch M."/>
            <person name="Goldberg J."/>
            <person name="Griggs A."/>
            <person name="Gujja S."/>
            <person name="Heiman D."/>
            <person name="Howarth C."/>
            <person name="Larson L."/>
            <person name="Lui A."/>
            <person name="MacDonald P.J.P."/>
            <person name="Montmayeur A."/>
            <person name="Murphy C."/>
            <person name="Neiman D."/>
            <person name="Pearson M."/>
            <person name="Priest M."/>
            <person name="Roberts A."/>
            <person name="Saif S."/>
            <person name="Shea T."/>
            <person name="Shenoy N."/>
            <person name="Sisk P."/>
            <person name="Stolte C."/>
            <person name="Sykes S."/>
            <person name="Wortman J."/>
            <person name="Nusbaum C."/>
            <person name="Birren B."/>
        </authorList>
    </citation>
    <scope>NUCLEOTIDE SEQUENCE [LARGE SCALE GENOMIC DNA]</scope>
    <source>
        <strain evidence="3 4">YIT 12060</strain>
    </source>
</reference>
<accession>G5H8W6</accession>
<sequence>MKSGLIAIFLLLGTVLSTRSGELPRREEERMDSMIRRELSARAFPGAAFLCGTADQTLYTHNYGDLDYTHTVPVTDSTLYDVASCTKVLSTTFVLMRLYDQKK</sequence>
<comment type="caution">
    <text evidence="3">The sequence shown here is derived from an EMBL/GenBank/DDBJ whole genome shotgun (WGS) entry which is preliminary data.</text>
</comment>
<evidence type="ECO:0000313" key="4">
    <source>
        <dbReference type="Proteomes" id="UP000006008"/>
    </source>
</evidence>
<keyword evidence="4" id="KW-1185">Reference proteome</keyword>
<feature type="domain" description="Beta-lactamase-related" evidence="2">
    <location>
        <begin position="32"/>
        <end position="103"/>
    </location>
</feature>
<gene>
    <name evidence="3" type="ORF">HMPREF9450_02052</name>
</gene>
<dbReference type="PANTHER" id="PTHR43283">
    <property type="entry name" value="BETA-LACTAMASE-RELATED"/>
    <property type="match status" value="1"/>
</dbReference>
<organism evidence="3 4">
    <name type="scientific">Alistipes indistinctus YIT 12060</name>
    <dbReference type="NCBI Taxonomy" id="742725"/>
    <lineage>
        <taxon>Bacteria</taxon>
        <taxon>Pseudomonadati</taxon>
        <taxon>Bacteroidota</taxon>
        <taxon>Bacteroidia</taxon>
        <taxon>Bacteroidales</taxon>
        <taxon>Rikenellaceae</taxon>
        <taxon>Alistipes</taxon>
    </lineage>
</organism>
<dbReference type="SUPFAM" id="SSF56601">
    <property type="entry name" value="beta-lactamase/transpeptidase-like"/>
    <property type="match status" value="1"/>
</dbReference>
<evidence type="ECO:0000313" key="3">
    <source>
        <dbReference type="EMBL" id="EHB92003.1"/>
    </source>
</evidence>
<dbReference type="InterPro" id="IPR001466">
    <property type="entry name" value="Beta-lactam-related"/>
</dbReference>
<dbReference type="Pfam" id="PF00144">
    <property type="entry name" value="Beta-lactamase"/>
    <property type="match status" value="1"/>
</dbReference>
<evidence type="ECO:0000259" key="2">
    <source>
        <dbReference type="Pfam" id="PF00144"/>
    </source>
</evidence>
<dbReference type="Proteomes" id="UP000006008">
    <property type="component" value="Unassembled WGS sequence"/>
</dbReference>
<name>G5H8W6_9BACT</name>
<dbReference type="InterPro" id="IPR050789">
    <property type="entry name" value="Diverse_Enzym_Activities"/>
</dbReference>
<dbReference type="GO" id="GO:0016787">
    <property type="term" value="F:hydrolase activity"/>
    <property type="evidence" value="ECO:0007669"/>
    <property type="project" value="UniProtKB-KW"/>
</dbReference>
<dbReference type="HOGENOM" id="CLU_2257773_0_0_10"/>
<dbReference type="PATRIC" id="fig|742725.3.peg.2150"/>
<dbReference type="AlphaFoldDB" id="G5H8W6"/>
<dbReference type="EMBL" id="ADLD01000013">
    <property type="protein sequence ID" value="EHB92003.1"/>
    <property type="molecule type" value="Genomic_DNA"/>
</dbReference>
<protein>
    <recommendedName>
        <fullName evidence="2">Beta-lactamase-related domain-containing protein</fullName>
    </recommendedName>
</protein>
<dbReference type="Gene3D" id="3.40.710.10">
    <property type="entry name" value="DD-peptidase/beta-lactamase superfamily"/>
    <property type="match status" value="1"/>
</dbReference>
<proteinExistence type="predicted"/>
<dbReference type="InterPro" id="IPR012338">
    <property type="entry name" value="Beta-lactam/transpept-like"/>
</dbReference>
<dbReference type="PANTHER" id="PTHR43283:SF11">
    <property type="entry name" value="BETA-LACTAMASE-RELATED DOMAIN-CONTAINING PROTEIN"/>
    <property type="match status" value="1"/>
</dbReference>
<dbReference type="STRING" id="742725.HMPREF9450_02052"/>